<sequence length="159" mass="17785">MENTPFRHSGEGRERILAFMRSYPDGFVSVEEAASAVAGYLPHRSRPDDINGLAKNLRLGFDGRYRWHWDPALISDDRQVNDKFDTKRYERAALAIDAPILLVRGRMSDVVSKAGAQAFLETVPSAEYVDVQEAGHMIAGDRNDAFTAAVISFLKRKLS</sequence>
<dbReference type="InterPro" id="IPR050228">
    <property type="entry name" value="Carboxylesterase_BioH"/>
</dbReference>
<dbReference type="AlphaFoldDB" id="E1Y9U5"/>
<dbReference type="Pfam" id="PF08386">
    <property type="entry name" value="Abhydrolase_4"/>
    <property type="match status" value="1"/>
</dbReference>
<organism evidence="2">
    <name type="scientific">uncultured Desulfobacterium sp</name>
    <dbReference type="NCBI Taxonomy" id="201089"/>
    <lineage>
        <taxon>Bacteria</taxon>
        <taxon>Pseudomonadati</taxon>
        <taxon>Thermodesulfobacteriota</taxon>
        <taxon>Desulfobacteria</taxon>
        <taxon>Desulfobacterales</taxon>
        <taxon>Desulfobacteriaceae</taxon>
        <taxon>Desulfobacterium</taxon>
        <taxon>environmental samples</taxon>
    </lineage>
</organism>
<protein>
    <recommendedName>
        <fullName evidence="1">Peptidase S33 tripeptidyl aminopeptidase-like C-terminal domain-containing protein</fullName>
    </recommendedName>
</protein>
<name>E1Y9U5_9BACT</name>
<dbReference type="InterPro" id="IPR029058">
    <property type="entry name" value="AB_hydrolase_fold"/>
</dbReference>
<dbReference type="PANTHER" id="PTHR43194:SF2">
    <property type="entry name" value="PEROXISOMAL MEMBRANE PROTEIN LPX1"/>
    <property type="match status" value="1"/>
</dbReference>
<gene>
    <name evidence="2" type="ORF">N47_H21610</name>
</gene>
<dbReference type="SUPFAM" id="SSF53474">
    <property type="entry name" value="alpha/beta-Hydrolases"/>
    <property type="match status" value="1"/>
</dbReference>
<accession>E1Y9U5</accession>
<dbReference type="InterPro" id="IPR013595">
    <property type="entry name" value="Pept_S33_TAP-like_C"/>
</dbReference>
<proteinExistence type="predicted"/>
<dbReference type="EMBL" id="FR695866">
    <property type="protein sequence ID" value="CBX27339.1"/>
    <property type="molecule type" value="Genomic_DNA"/>
</dbReference>
<evidence type="ECO:0000259" key="1">
    <source>
        <dbReference type="Pfam" id="PF08386"/>
    </source>
</evidence>
<evidence type="ECO:0000313" key="2">
    <source>
        <dbReference type="EMBL" id="CBX27339.1"/>
    </source>
</evidence>
<dbReference type="PANTHER" id="PTHR43194">
    <property type="entry name" value="HYDROLASE ALPHA/BETA FOLD FAMILY"/>
    <property type="match status" value="1"/>
</dbReference>
<feature type="domain" description="Peptidase S33 tripeptidyl aminopeptidase-like C-terminal" evidence="1">
    <location>
        <begin position="94"/>
        <end position="155"/>
    </location>
</feature>
<reference evidence="2" key="1">
    <citation type="journal article" date="2011" name="Environ. Microbiol.">
        <title>Genomic insights into the metabolic potential of the polycyclic aromatic hydrocarbon degrading sulfate-reducing Deltaproteobacterium N47.</title>
        <authorList>
            <person name="Bergmann F."/>
            <person name="Selesi D."/>
            <person name="Weinmaier T."/>
            <person name="Tischler P."/>
            <person name="Rattei T."/>
            <person name="Meckenstock R.U."/>
        </authorList>
    </citation>
    <scope>NUCLEOTIDE SEQUENCE</scope>
</reference>
<dbReference type="Gene3D" id="3.40.50.1820">
    <property type="entry name" value="alpha/beta hydrolase"/>
    <property type="match status" value="1"/>
</dbReference>